<dbReference type="HOGENOM" id="CLU_000288_6_5_1"/>
<accession>G4TWB8</accession>
<dbReference type="SMART" id="SM00320">
    <property type="entry name" value="WD40"/>
    <property type="match status" value="2"/>
</dbReference>
<dbReference type="STRING" id="1109443.G4TWB8"/>
<feature type="compositionally biased region" description="Polar residues" evidence="4">
    <location>
        <begin position="8"/>
        <end position="18"/>
    </location>
</feature>
<dbReference type="InterPro" id="IPR001680">
    <property type="entry name" value="WD40_rpt"/>
</dbReference>
<dbReference type="InParanoid" id="G4TWB8"/>
<keyword evidence="7" id="KW-1185">Reference proteome</keyword>
<dbReference type="OrthoDB" id="674604at2759"/>
<dbReference type="InterPro" id="IPR036322">
    <property type="entry name" value="WD40_repeat_dom_sf"/>
</dbReference>
<dbReference type="Gene3D" id="2.130.10.10">
    <property type="entry name" value="YVTN repeat-like/Quinoprotein amine dehydrogenase"/>
    <property type="match status" value="1"/>
</dbReference>
<reference evidence="6 7" key="1">
    <citation type="journal article" date="2011" name="PLoS Pathog.">
        <title>Endophytic Life Strategies Decoded by Genome and Transcriptome Analyses of the Mutualistic Root Symbiont Piriformospora indica.</title>
        <authorList>
            <person name="Zuccaro A."/>
            <person name="Lahrmann U."/>
            <person name="Guldener U."/>
            <person name="Langen G."/>
            <person name="Pfiffi S."/>
            <person name="Biedenkopf D."/>
            <person name="Wong P."/>
            <person name="Samans B."/>
            <person name="Grimm C."/>
            <person name="Basiewicz M."/>
            <person name="Murat C."/>
            <person name="Martin F."/>
            <person name="Kogel K.H."/>
        </authorList>
    </citation>
    <scope>NUCLEOTIDE SEQUENCE [LARGE SCALE GENOMIC DNA]</scope>
    <source>
        <strain evidence="6 7">DSM 11827</strain>
    </source>
</reference>
<dbReference type="PROSITE" id="PS50294">
    <property type="entry name" value="WD_REPEATS_REGION"/>
    <property type="match status" value="2"/>
</dbReference>
<feature type="region of interest" description="Disordered" evidence="4">
    <location>
        <begin position="1"/>
        <end position="26"/>
    </location>
</feature>
<evidence type="ECO:0000256" key="3">
    <source>
        <dbReference type="PROSITE-ProRule" id="PRU00221"/>
    </source>
</evidence>
<gene>
    <name evidence="6" type="ORF">PIIN_09602</name>
</gene>
<evidence type="ECO:0000313" key="6">
    <source>
        <dbReference type="EMBL" id="CCA75611.1"/>
    </source>
</evidence>
<feature type="repeat" description="WD" evidence="3">
    <location>
        <begin position="757"/>
        <end position="787"/>
    </location>
</feature>
<dbReference type="PROSITE" id="PS00678">
    <property type="entry name" value="WD_REPEATS_1"/>
    <property type="match status" value="1"/>
</dbReference>
<dbReference type="CDD" id="cd21037">
    <property type="entry name" value="MLKL_NTD"/>
    <property type="match status" value="1"/>
</dbReference>
<proteinExistence type="predicted"/>
<dbReference type="EMBL" id="CAFZ01000482">
    <property type="protein sequence ID" value="CCA75611.1"/>
    <property type="molecule type" value="Genomic_DNA"/>
</dbReference>
<dbReference type="PANTHER" id="PTHR10039:SF16">
    <property type="entry name" value="GPI INOSITOL-DEACYLASE"/>
    <property type="match status" value="1"/>
</dbReference>
<dbReference type="InterPro" id="IPR015943">
    <property type="entry name" value="WD40/YVTN_repeat-like_dom_sf"/>
</dbReference>
<dbReference type="InterPro" id="IPR059179">
    <property type="entry name" value="MLKL-like_MCAfunc"/>
</dbReference>
<dbReference type="InterPro" id="IPR019775">
    <property type="entry name" value="WD40_repeat_CS"/>
</dbReference>
<comment type="caution">
    <text evidence="6">The sequence shown here is derived from an EMBL/GenBank/DDBJ whole genome shotgun (WGS) entry which is preliminary data.</text>
</comment>
<evidence type="ECO:0000313" key="7">
    <source>
        <dbReference type="Proteomes" id="UP000007148"/>
    </source>
</evidence>
<evidence type="ECO:0000256" key="4">
    <source>
        <dbReference type="SAM" id="MobiDB-lite"/>
    </source>
</evidence>
<evidence type="ECO:0000256" key="1">
    <source>
        <dbReference type="ARBA" id="ARBA00022574"/>
    </source>
</evidence>
<evidence type="ECO:0000256" key="2">
    <source>
        <dbReference type="ARBA" id="ARBA00022737"/>
    </source>
</evidence>
<dbReference type="SUPFAM" id="SSF50978">
    <property type="entry name" value="WD40 repeat-like"/>
    <property type="match status" value="1"/>
</dbReference>
<dbReference type="InterPro" id="IPR027417">
    <property type="entry name" value="P-loop_NTPase"/>
</dbReference>
<dbReference type="SUPFAM" id="SSF52540">
    <property type="entry name" value="P-loop containing nucleoside triphosphate hydrolases"/>
    <property type="match status" value="1"/>
</dbReference>
<keyword evidence="1 3" id="KW-0853">WD repeat</keyword>
<dbReference type="InterPro" id="IPR056884">
    <property type="entry name" value="NPHP3-like_N"/>
</dbReference>
<dbReference type="PROSITE" id="PS50082">
    <property type="entry name" value="WD_REPEATS_2"/>
    <property type="match status" value="2"/>
</dbReference>
<feature type="domain" description="Nephrocystin 3-like N-terminal" evidence="5">
    <location>
        <begin position="281"/>
        <end position="327"/>
    </location>
</feature>
<dbReference type="Proteomes" id="UP000007148">
    <property type="component" value="Unassembled WGS sequence"/>
</dbReference>
<keyword evidence="2" id="KW-0677">Repeat</keyword>
<sequence>MPPRKSTKPNQSPSTAAGRSSRKRDQLQTTASIALDIVANVTGASDILAPLTAACKTTKSIIDVKQTIDDNQGDWNDLVRRLEEYMWAIESQIDSLEKYPPEDRVVDEAFSQPLIRYVELLEDIHCAIVNNAHKRPRTRRSAVMAIGNVKIDAGLIRKFNRDIEDRHRQFMEALALFTGHRIQVIEQHTKSTAAKVETIVSDIDASFICQLPVVAFVPSSVHSTCLQGTRLDVLEKIKTWAEDDTSDKPIFWLCDVAGSGKSTVAMSAAETWPRRRIPKSSARRKRVVLIVDAVDECKSGPQRSELLDTFVKAARESRNLKIFITSRPDPVIESVLQPLSIKSKLEDRLHDITYRDNMDDIATYVHQSLYTVLPEDKRQQLIEKAHGLFIWASTACRMINSKTAWDTPETIYDWLTSVDQSGDIDDVYKLIFERVDPRFHTVMCGMLALLLAAFEPLTANDLDNILKHIGLRGYSDALIRNLGSVLIQDKATKVIQFRHPTLVEYLQRCYDTPVPEESSSIYINIHDAHGQIASWCFSNLQSRQGGLKFNVCEIESSFYRNRDLPDLEARVSKFIGRNLGYSSLHWPFHMAQADSNWRSKLRNELRQMIRIPYILYWMEVLSFIQGVPRAIDGLRAMTRDTTEKETRSRIMDVRRFMMAFSVPIQESAPHIYVSALPFTPIESYLHMEGLDMYKGTLKVTKGLEQRYRGLPEALRGHTEVVETVAFSPDGSRIVSGSWDQTIRLWDAETGQSLGEPLRGHTGVVNAVAFSQDSFLIMTGSADSTVRLSDTAFGSFHFTPVSPSCFKLTNSPSSAI</sequence>
<evidence type="ECO:0000259" key="5">
    <source>
        <dbReference type="Pfam" id="PF24883"/>
    </source>
</evidence>
<feature type="repeat" description="WD" evidence="3">
    <location>
        <begin position="714"/>
        <end position="755"/>
    </location>
</feature>
<name>G4TWB8_SERID</name>
<dbReference type="PANTHER" id="PTHR10039">
    <property type="entry name" value="AMELOGENIN"/>
    <property type="match status" value="1"/>
</dbReference>
<organism evidence="6 7">
    <name type="scientific">Serendipita indica (strain DSM 11827)</name>
    <name type="common">Root endophyte fungus</name>
    <name type="synonym">Piriformospora indica</name>
    <dbReference type="NCBI Taxonomy" id="1109443"/>
    <lineage>
        <taxon>Eukaryota</taxon>
        <taxon>Fungi</taxon>
        <taxon>Dikarya</taxon>
        <taxon>Basidiomycota</taxon>
        <taxon>Agaricomycotina</taxon>
        <taxon>Agaricomycetes</taxon>
        <taxon>Sebacinales</taxon>
        <taxon>Serendipitaceae</taxon>
        <taxon>Serendipita</taxon>
    </lineage>
</organism>
<protein>
    <recommendedName>
        <fullName evidence="5">Nephrocystin 3-like N-terminal domain-containing protein</fullName>
    </recommendedName>
</protein>
<dbReference type="Pfam" id="PF24883">
    <property type="entry name" value="NPHP3_N"/>
    <property type="match status" value="1"/>
</dbReference>
<dbReference type="eggNOG" id="KOG0266">
    <property type="taxonomic scope" value="Eukaryota"/>
</dbReference>
<dbReference type="AlphaFoldDB" id="G4TWB8"/>
<dbReference type="Pfam" id="PF00400">
    <property type="entry name" value="WD40"/>
    <property type="match status" value="2"/>
</dbReference>